<feature type="compositionally biased region" description="Basic and acidic residues" evidence="1">
    <location>
        <begin position="107"/>
        <end position="116"/>
    </location>
</feature>
<feature type="region of interest" description="Disordered" evidence="1">
    <location>
        <begin position="723"/>
        <end position="749"/>
    </location>
</feature>
<feature type="region of interest" description="Disordered" evidence="1">
    <location>
        <begin position="240"/>
        <end position="263"/>
    </location>
</feature>
<feature type="region of interest" description="Disordered" evidence="1">
    <location>
        <begin position="1041"/>
        <end position="1088"/>
    </location>
</feature>
<protein>
    <submittedName>
        <fullName evidence="2">Uncharacterized protein</fullName>
    </submittedName>
</protein>
<proteinExistence type="predicted"/>
<feature type="region of interest" description="Disordered" evidence="1">
    <location>
        <begin position="356"/>
        <end position="449"/>
    </location>
</feature>
<feature type="compositionally biased region" description="Polar residues" evidence="1">
    <location>
        <begin position="980"/>
        <end position="994"/>
    </location>
</feature>
<feature type="compositionally biased region" description="Polar residues" evidence="1">
    <location>
        <begin position="141"/>
        <end position="150"/>
    </location>
</feature>
<feature type="compositionally biased region" description="Polar residues" evidence="1">
    <location>
        <begin position="936"/>
        <end position="972"/>
    </location>
</feature>
<feature type="region of interest" description="Disordered" evidence="1">
    <location>
        <begin position="835"/>
        <end position="855"/>
    </location>
</feature>
<feature type="compositionally biased region" description="Basic and acidic residues" evidence="1">
    <location>
        <begin position="47"/>
        <end position="56"/>
    </location>
</feature>
<feature type="compositionally biased region" description="Basic and acidic residues" evidence="1">
    <location>
        <begin position="424"/>
        <end position="439"/>
    </location>
</feature>
<dbReference type="EMBL" id="JBBWUH010000005">
    <property type="protein sequence ID" value="KAK8166557.1"/>
    <property type="molecule type" value="Genomic_DNA"/>
</dbReference>
<feature type="region of interest" description="Disordered" evidence="1">
    <location>
        <begin position="105"/>
        <end position="169"/>
    </location>
</feature>
<feature type="compositionally biased region" description="Polar residues" evidence="1">
    <location>
        <begin position="117"/>
        <end position="133"/>
    </location>
</feature>
<reference evidence="2 3" key="1">
    <citation type="journal article" date="2022" name="G3 (Bethesda)">
        <title>Enemy or ally: a genomic approach to elucidate the lifestyle of Phyllosticta citrichinaensis.</title>
        <authorList>
            <person name="Buijs V.A."/>
            <person name="Groenewald J.Z."/>
            <person name="Haridas S."/>
            <person name="LaButti K.M."/>
            <person name="Lipzen A."/>
            <person name="Martin F.M."/>
            <person name="Barry K."/>
            <person name="Grigoriev I.V."/>
            <person name="Crous P.W."/>
            <person name="Seidl M.F."/>
        </authorList>
    </citation>
    <scope>NUCLEOTIDE SEQUENCE [LARGE SCALE GENOMIC DNA]</scope>
    <source>
        <strain evidence="2 3">CBS 129764</strain>
    </source>
</reference>
<comment type="caution">
    <text evidence="2">The sequence shown here is derived from an EMBL/GenBank/DDBJ whole genome shotgun (WGS) entry which is preliminary data.</text>
</comment>
<keyword evidence="3" id="KW-1185">Reference proteome</keyword>
<feature type="region of interest" description="Disordered" evidence="1">
    <location>
        <begin position="871"/>
        <end position="997"/>
    </location>
</feature>
<feature type="compositionally biased region" description="Low complexity" evidence="1">
    <location>
        <begin position="383"/>
        <end position="417"/>
    </location>
</feature>
<feature type="compositionally biased region" description="Polar residues" evidence="1">
    <location>
        <begin position="872"/>
        <end position="893"/>
    </location>
</feature>
<gene>
    <name evidence="2" type="ORF">IWX90DRAFT_433173</name>
</gene>
<accession>A0ABR1XTY7</accession>
<feature type="compositionally biased region" description="Low complexity" evidence="1">
    <location>
        <begin position="894"/>
        <end position="906"/>
    </location>
</feature>
<feature type="compositionally biased region" description="Polar residues" evidence="1">
    <location>
        <begin position="356"/>
        <end position="371"/>
    </location>
</feature>
<evidence type="ECO:0000256" key="1">
    <source>
        <dbReference type="SAM" id="MobiDB-lite"/>
    </source>
</evidence>
<organism evidence="2 3">
    <name type="scientific">Phyllosticta citrichinensis</name>
    <dbReference type="NCBI Taxonomy" id="1130410"/>
    <lineage>
        <taxon>Eukaryota</taxon>
        <taxon>Fungi</taxon>
        <taxon>Dikarya</taxon>
        <taxon>Ascomycota</taxon>
        <taxon>Pezizomycotina</taxon>
        <taxon>Dothideomycetes</taxon>
        <taxon>Dothideomycetes incertae sedis</taxon>
        <taxon>Botryosphaeriales</taxon>
        <taxon>Phyllostictaceae</taxon>
        <taxon>Phyllosticta</taxon>
    </lineage>
</organism>
<feature type="compositionally biased region" description="Basic residues" evidence="1">
    <location>
        <begin position="914"/>
        <end position="929"/>
    </location>
</feature>
<feature type="region of interest" description="Disordered" evidence="1">
    <location>
        <begin position="650"/>
        <end position="677"/>
    </location>
</feature>
<evidence type="ECO:0000313" key="2">
    <source>
        <dbReference type="EMBL" id="KAK8166557.1"/>
    </source>
</evidence>
<dbReference type="Proteomes" id="UP001456524">
    <property type="component" value="Unassembled WGS sequence"/>
</dbReference>
<name>A0ABR1XTY7_9PEZI</name>
<sequence length="1239" mass="131713">MCRYRYMYYSGCCHAKLTLYDYCDDAYDAASLPTAPQGDCGEADDDTLNHDSEQAESHSSPHLTDFPPLQNHSQHQHDANEDLVDSADRAHLTQRRQTYASIARASKQYETREQSQRQKSATLASEFPNTSPAQKLASRFEQASKTTGNPLTLGRKTEPTSSLSTNPRCEHTIAPAIKADREQADRGARSAAGKRIAENTNVWGGSIVPRGHDGSKSNLPGQAAETCAFDLNLDSSNDFPNLYSQTQAGPSPSSFISEPRSRSNSTASWAQVARLTSAVRPTYGSTSGNTVADSDAGTASATSFSSFQAEDFDGSFTATNMAPTGRETVPVLRGKMLPPLTTTGLNSIPQINRKTLPSEWLATSPNTSSPDVSRRKSVPSLRSAANSSKAASSPTKSTSSHSPGKSPTKSSTKSPTKVVPFKLETARRAAEREVKEKSSAELLKGKSKKAAKEAIDDPFFPSLPSSSAVAAKHPPHSTHTTYGHNAFTAEEHPWMPASPSHSRIPRLCNKFRNQEGLLSTHSELNAAIEHRGWDTQAQPSRLENFANPGRQTLMQLHTNIRRRPSPTVQHIEDISLPLGGPQSGGSFNISTAPTEAGGSDEGIGDTEAAIRDVKRRMVSDSSLAGSSEDSTVILIEADAESDKLRSSALRTRQGTYPGATQPLKKTQQEASARETPISYEGDFRRTSLQSQDSYLTSHLRVTSNAGTDSVVTPNDPYDVVSPSQGAHWSTHYDQDLGRTAPPPPTAKRPLHRRIMSAPRVMHPNPDVLNVGPDVAKMSTPAVELLRILHGHSGNTERPESRRPEPKPQAKTVTATTLNAQAKEFVPQTLAQTHHTSGPFVITPNPGTGFPRPQIPSEWANASWVNAIPAHQANGSGTAKTKSASTEDAQQPQESSSAAAGTAVSGAEPAVPIGKKGKIKNRAGKAKQKGVTRAVSAATSGSVANTNTNDSEQATGGASLQRQPSGTGSTRASTPHPALSSGYTTPSGSGISNVATAGGSEEKTATTVAAGPYAFRWDSTMRPSVLNLTTFHTDDQNHHFYPSNTSNGAPSSSPGIKSMVSHRSNMTEPPSSGLQFQFQGSPHSPASPSPFYNCTGGWRSDGGGPLRFESFPDMRTSMLGTTGSQRWRPMYTHNTISSRGTGSSGKSGYLGYGINVPSNNKNAYSNGNKTWAGRGGAMDGLAAKTASMAALKRTAAAASMAAVDYAALAPCANAQVSEAYEVLPHCPVPLCPECLPDQTS</sequence>
<evidence type="ECO:0000313" key="3">
    <source>
        <dbReference type="Proteomes" id="UP001456524"/>
    </source>
</evidence>
<feature type="region of interest" description="Disordered" evidence="1">
    <location>
        <begin position="791"/>
        <end position="811"/>
    </location>
</feature>
<feature type="region of interest" description="Disordered" evidence="1">
    <location>
        <begin position="37"/>
        <end position="80"/>
    </location>
</feature>
<feature type="compositionally biased region" description="Basic and acidic residues" evidence="1">
    <location>
        <begin position="794"/>
        <end position="807"/>
    </location>
</feature>